<gene>
    <name evidence="1" type="ORF">MELLADRAFT_74153</name>
</gene>
<dbReference type="GeneID" id="18932532"/>
<protein>
    <submittedName>
        <fullName evidence="1">Uncharacterized protein</fullName>
    </submittedName>
</protein>
<evidence type="ECO:0000313" key="2">
    <source>
        <dbReference type="Proteomes" id="UP000001072"/>
    </source>
</evidence>
<dbReference type="KEGG" id="mlr:MELLADRAFT_74153"/>
<organism evidence="2">
    <name type="scientific">Melampsora larici-populina (strain 98AG31 / pathotype 3-4-7)</name>
    <name type="common">Poplar leaf rust fungus</name>
    <dbReference type="NCBI Taxonomy" id="747676"/>
    <lineage>
        <taxon>Eukaryota</taxon>
        <taxon>Fungi</taxon>
        <taxon>Dikarya</taxon>
        <taxon>Basidiomycota</taxon>
        <taxon>Pucciniomycotina</taxon>
        <taxon>Pucciniomycetes</taxon>
        <taxon>Pucciniales</taxon>
        <taxon>Melampsoraceae</taxon>
        <taxon>Melampsora</taxon>
    </lineage>
</organism>
<dbReference type="EMBL" id="GL883094">
    <property type="protein sequence ID" value="EGG10424.1"/>
    <property type="molecule type" value="Genomic_DNA"/>
</dbReference>
<evidence type="ECO:0000313" key="1">
    <source>
        <dbReference type="EMBL" id="EGG10424.1"/>
    </source>
</evidence>
<dbReference type="Proteomes" id="UP000001072">
    <property type="component" value="Unassembled WGS sequence"/>
</dbReference>
<dbReference type="RefSeq" id="XP_007405894.1">
    <property type="nucleotide sequence ID" value="XM_007405832.1"/>
</dbReference>
<proteinExistence type="predicted"/>
<reference evidence="2" key="1">
    <citation type="journal article" date="2011" name="Proc. Natl. Acad. Sci. U.S.A.">
        <title>Obligate biotrophy features unraveled by the genomic analysis of rust fungi.</title>
        <authorList>
            <person name="Duplessis S."/>
            <person name="Cuomo C.A."/>
            <person name="Lin Y.-C."/>
            <person name="Aerts A."/>
            <person name="Tisserant E."/>
            <person name="Veneault-Fourrey C."/>
            <person name="Joly D.L."/>
            <person name="Hacquard S."/>
            <person name="Amselem J."/>
            <person name="Cantarel B.L."/>
            <person name="Chiu R."/>
            <person name="Coutinho P.M."/>
            <person name="Feau N."/>
            <person name="Field M."/>
            <person name="Frey P."/>
            <person name="Gelhaye E."/>
            <person name="Goldberg J."/>
            <person name="Grabherr M.G."/>
            <person name="Kodira C.D."/>
            <person name="Kohler A."/>
            <person name="Kuees U."/>
            <person name="Lindquist E.A."/>
            <person name="Lucas S.M."/>
            <person name="Mago R."/>
            <person name="Mauceli E."/>
            <person name="Morin E."/>
            <person name="Murat C."/>
            <person name="Pangilinan J.L."/>
            <person name="Park R."/>
            <person name="Pearson M."/>
            <person name="Quesneville H."/>
            <person name="Rouhier N."/>
            <person name="Sakthikumar S."/>
            <person name="Salamov A.A."/>
            <person name="Schmutz J."/>
            <person name="Selles B."/>
            <person name="Shapiro H."/>
            <person name="Tanguay P."/>
            <person name="Tuskan G.A."/>
            <person name="Henrissat B."/>
            <person name="Van de Peer Y."/>
            <person name="Rouze P."/>
            <person name="Ellis J.G."/>
            <person name="Dodds P.N."/>
            <person name="Schein J.E."/>
            <person name="Zhong S."/>
            <person name="Hamelin R.C."/>
            <person name="Grigoriev I.V."/>
            <person name="Szabo L.J."/>
            <person name="Martin F."/>
        </authorList>
    </citation>
    <scope>NUCLEOTIDE SEQUENCE [LARGE SCALE GENOMIC DNA]</scope>
    <source>
        <strain evidence="2">98AG31 / pathotype 3-4-7</strain>
    </source>
</reference>
<dbReference type="AlphaFoldDB" id="F4RA61"/>
<keyword evidence="2" id="KW-1185">Reference proteome</keyword>
<dbReference type="InParanoid" id="F4RA61"/>
<sequence>STLVLKYTPCDLSICSVSLLGCGIFTILETCPNSEFHNIYPTLLSFFFWHLNILQILKTQYFSTFPKISIDDLHSFTINLDDDLILQFTCSNHLTSSC</sequence>
<name>F4RA61_MELLP</name>
<dbReference type="VEuPathDB" id="FungiDB:MELLADRAFT_74153"/>
<feature type="non-terminal residue" evidence="1">
    <location>
        <position position="1"/>
    </location>
</feature>
<dbReference type="HOGENOM" id="CLU_2339161_0_0_1"/>
<accession>F4RA61</accession>